<evidence type="ECO:0000313" key="3">
    <source>
        <dbReference type="Proteomes" id="UP000266673"/>
    </source>
</evidence>
<keyword evidence="3" id="KW-1185">Reference proteome</keyword>
<dbReference type="Proteomes" id="UP000266673">
    <property type="component" value="Unassembled WGS sequence"/>
</dbReference>
<reference evidence="2 3" key="1">
    <citation type="submission" date="2018-06" db="EMBL/GenBank/DDBJ databases">
        <title>Comparative genomics reveals the genomic features of Rhizophagus irregularis, R. cerebriforme, R. diaphanum and Gigaspora rosea, and their symbiotic lifestyle signature.</title>
        <authorList>
            <person name="Morin E."/>
            <person name="San Clemente H."/>
            <person name="Chen E.C.H."/>
            <person name="De La Providencia I."/>
            <person name="Hainaut M."/>
            <person name="Kuo A."/>
            <person name="Kohler A."/>
            <person name="Murat C."/>
            <person name="Tang N."/>
            <person name="Roy S."/>
            <person name="Loubradou J."/>
            <person name="Henrissat B."/>
            <person name="Grigoriev I.V."/>
            <person name="Corradi N."/>
            <person name="Roux C."/>
            <person name="Martin F.M."/>
        </authorList>
    </citation>
    <scope>NUCLEOTIDE SEQUENCE [LARGE SCALE GENOMIC DNA]</scope>
    <source>
        <strain evidence="2 3">DAOM 194757</strain>
    </source>
</reference>
<dbReference type="InterPro" id="IPR052407">
    <property type="entry name" value="BTB_POZ_domain_cont_9"/>
</dbReference>
<sequence length="287" mass="33967">MLTFYDKLSQDFTKLLESEYNYDTIIEVCEQPDTQLFKKLANTIKGNNIFNIKLLNISVKTFNIVIKYIYGSVVSLENLETSDILNLLITFNEFNFSESVDRLQTLLIEDNASWLRLNFSHIYQISFQNENFKALQQFCNEIIIKQPNLIFDSDNFTSLQENALISLIKHDELQLDESVIWDKVILWGKAQTPDLPSDYELWNKKNFKSLKLLLKTVYLILDDQLDALYYGKYHGPDFNVLCHSERYGPKKWYYKSKNNTYQPPIRNAENYYFSMDDYEVFQICKNV</sequence>
<comment type="caution">
    <text evidence="2">The sequence shown here is derived from an EMBL/GenBank/DDBJ whole genome shotgun (WGS) entry which is preliminary data.</text>
</comment>
<dbReference type="InterPro" id="IPR011333">
    <property type="entry name" value="SKP1/BTB/POZ_sf"/>
</dbReference>
<dbReference type="PANTHER" id="PTHR46306:SF1">
    <property type="entry name" value="BTB_POZ DOMAIN-CONTAINING PROTEIN 9"/>
    <property type="match status" value="1"/>
</dbReference>
<organism evidence="2 3">
    <name type="scientific">Gigaspora rosea</name>
    <dbReference type="NCBI Taxonomy" id="44941"/>
    <lineage>
        <taxon>Eukaryota</taxon>
        <taxon>Fungi</taxon>
        <taxon>Fungi incertae sedis</taxon>
        <taxon>Mucoromycota</taxon>
        <taxon>Glomeromycotina</taxon>
        <taxon>Glomeromycetes</taxon>
        <taxon>Diversisporales</taxon>
        <taxon>Gigasporaceae</taxon>
        <taxon>Gigaspora</taxon>
    </lineage>
</organism>
<accession>A0A397UJ79</accession>
<name>A0A397UJ79_9GLOM</name>
<protein>
    <recommendedName>
        <fullName evidence="1">BACK domain-containing protein</fullName>
    </recommendedName>
</protein>
<dbReference type="Gene3D" id="1.25.40.420">
    <property type="match status" value="1"/>
</dbReference>
<dbReference type="AlphaFoldDB" id="A0A397UJ79"/>
<dbReference type="Pfam" id="PF07707">
    <property type="entry name" value="BACK"/>
    <property type="match status" value="1"/>
</dbReference>
<feature type="domain" description="BACK" evidence="1">
    <location>
        <begin position="131"/>
        <end position="193"/>
    </location>
</feature>
<dbReference type="SUPFAM" id="SSF54695">
    <property type="entry name" value="POZ domain"/>
    <property type="match status" value="1"/>
</dbReference>
<proteinExistence type="predicted"/>
<evidence type="ECO:0000259" key="1">
    <source>
        <dbReference type="Pfam" id="PF07707"/>
    </source>
</evidence>
<evidence type="ECO:0000313" key="2">
    <source>
        <dbReference type="EMBL" id="RIB07206.1"/>
    </source>
</evidence>
<gene>
    <name evidence="2" type="ORF">C2G38_2147680</name>
</gene>
<dbReference type="EMBL" id="QKWP01001697">
    <property type="protein sequence ID" value="RIB07206.1"/>
    <property type="molecule type" value="Genomic_DNA"/>
</dbReference>
<dbReference type="InterPro" id="IPR011705">
    <property type="entry name" value="BACK"/>
</dbReference>
<dbReference type="PANTHER" id="PTHR46306">
    <property type="entry name" value="BTB/POZ DOMAIN-CONTAINING PROTEIN 9"/>
    <property type="match status" value="1"/>
</dbReference>
<dbReference type="GO" id="GO:0005737">
    <property type="term" value="C:cytoplasm"/>
    <property type="evidence" value="ECO:0007669"/>
    <property type="project" value="TreeGrafter"/>
</dbReference>